<dbReference type="PRINTS" id="PR00081">
    <property type="entry name" value="GDHRDH"/>
</dbReference>
<evidence type="ECO:0000313" key="5">
    <source>
        <dbReference type="Proteomes" id="UP000030832"/>
    </source>
</evidence>
<evidence type="ECO:0000256" key="2">
    <source>
        <dbReference type="ARBA" id="ARBA00023002"/>
    </source>
</evidence>
<dbReference type="GO" id="GO:0032787">
    <property type="term" value="P:monocarboxylic acid metabolic process"/>
    <property type="evidence" value="ECO:0007669"/>
    <property type="project" value="UniProtKB-ARBA"/>
</dbReference>
<sequence>MKAILITGASGGIGAQIARELASPGCSLFLHYNQNETSVQRIAAECEELGAVVQLIHADLSKDDGDECLLANIPKDIAFHTVVHNAGLSHFGLFSDVKNEEISEMLNIHLVNPIKITRSLLPNMIQARQGKIIVISSIWGVTGASCEVIYSAAKGGINSFVKGLAKEVAPSHIQVNAIAPGAIETEMLKKEGIEHLEELKEDIPAHTFGKPADVAYAVSFLSSNKSDYINGQIISINGAWYC</sequence>
<dbReference type="GO" id="GO:0004316">
    <property type="term" value="F:3-oxoacyl-[acyl-carrier-protein] reductase (NADPH) activity"/>
    <property type="evidence" value="ECO:0007669"/>
    <property type="project" value="UniProtKB-EC"/>
</dbReference>
<evidence type="ECO:0000313" key="4">
    <source>
        <dbReference type="EMBL" id="KHF38668.1"/>
    </source>
</evidence>
<dbReference type="SUPFAM" id="SSF51735">
    <property type="entry name" value="NAD(P)-binding Rossmann-fold domains"/>
    <property type="match status" value="1"/>
</dbReference>
<keyword evidence="2 4" id="KW-0560">Oxidoreductase</keyword>
<dbReference type="InterPro" id="IPR050259">
    <property type="entry name" value="SDR"/>
</dbReference>
<reference evidence="4 5" key="1">
    <citation type="submission" date="2014-09" db="EMBL/GenBank/DDBJ databases">
        <title>Genome sequencing and annotation of Bacillus Okhensis strain Kh10-101T.</title>
        <authorList>
            <person name="Prakash J.S."/>
        </authorList>
    </citation>
    <scope>NUCLEOTIDE SEQUENCE [LARGE SCALE GENOMIC DNA]</scope>
    <source>
        <strain evidence="5">Kh10-101T</strain>
    </source>
</reference>
<comment type="caution">
    <text evidence="4">The sequence shown here is derived from an EMBL/GenBank/DDBJ whole genome shotgun (WGS) entry which is preliminary data.</text>
</comment>
<dbReference type="InterPro" id="IPR036291">
    <property type="entry name" value="NAD(P)-bd_dom_sf"/>
</dbReference>
<dbReference type="CDD" id="cd05233">
    <property type="entry name" value="SDR_c"/>
    <property type="match status" value="1"/>
</dbReference>
<dbReference type="Gene3D" id="3.40.50.720">
    <property type="entry name" value="NAD(P)-binding Rossmann-like Domain"/>
    <property type="match status" value="1"/>
</dbReference>
<dbReference type="PANTHER" id="PTHR42879">
    <property type="entry name" value="3-OXOACYL-(ACYL-CARRIER-PROTEIN) REDUCTASE"/>
    <property type="match status" value="1"/>
</dbReference>
<dbReference type="PRINTS" id="PR00080">
    <property type="entry name" value="SDRFAMILY"/>
</dbReference>
<dbReference type="InterPro" id="IPR020904">
    <property type="entry name" value="Sc_DH/Rdtase_CS"/>
</dbReference>
<evidence type="ECO:0000256" key="1">
    <source>
        <dbReference type="ARBA" id="ARBA00006484"/>
    </source>
</evidence>
<dbReference type="NCBIfam" id="NF047420">
    <property type="entry name" value="EF_P_mod_YmfI"/>
    <property type="match status" value="1"/>
</dbReference>
<dbReference type="Pfam" id="PF00106">
    <property type="entry name" value="adh_short"/>
    <property type="match status" value="1"/>
</dbReference>
<protein>
    <submittedName>
        <fullName evidence="4">3-ketoacyl-ACP reductase</fullName>
        <ecNumber evidence="4">1.1.1.100</ecNumber>
    </submittedName>
</protein>
<dbReference type="AlphaFoldDB" id="A0A0B0I844"/>
<keyword evidence="5" id="KW-1185">Reference proteome</keyword>
<evidence type="ECO:0000256" key="3">
    <source>
        <dbReference type="RuleBase" id="RU000363"/>
    </source>
</evidence>
<dbReference type="eggNOG" id="COG1028">
    <property type="taxonomic scope" value="Bacteria"/>
</dbReference>
<accession>A0A0B0I844</accession>
<dbReference type="InterPro" id="IPR002347">
    <property type="entry name" value="SDR_fam"/>
</dbReference>
<dbReference type="EMBL" id="JRJU01000033">
    <property type="protein sequence ID" value="KHF38668.1"/>
    <property type="molecule type" value="Genomic_DNA"/>
</dbReference>
<dbReference type="PANTHER" id="PTHR42879:SF2">
    <property type="entry name" value="3-OXOACYL-[ACYL-CARRIER-PROTEIN] REDUCTASE FABG"/>
    <property type="match status" value="1"/>
</dbReference>
<dbReference type="OrthoDB" id="9803333at2"/>
<proteinExistence type="inferred from homology"/>
<dbReference type="STRING" id="333138.LQ50_19945"/>
<name>A0A0B0I844_9BACI</name>
<dbReference type="Proteomes" id="UP000030832">
    <property type="component" value="Unassembled WGS sequence"/>
</dbReference>
<comment type="similarity">
    <text evidence="1 3">Belongs to the short-chain dehydrogenases/reductases (SDR) family.</text>
</comment>
<dbReference type="FunFam" id="3.40.50.720:FF:000173">
    <property type="entry name" value="3-oxoacyl-[acyl-carrier protein] reductase"/>
    <property type="match status" value="1"/>
</dbReference>
<organism evidence="4 5">
    <name type="scientific">Halalkalibacter okhensis</name>
    <dbReference type="NCBI Taxonomy" id="333138"/>
    <lineage>
        <taxon>Bacteria</taxon>
        <taxon>Bacillati</taxon>
        <taxon>Bacillota</taxon>
        <taxon>Bacilli</taxon>
        <taxon>Bacillales</taxon>
        <taxon>Bacillaceae</taxon>
        <taxon>Halalkalibacter</taxon>
    </lineage>
</organism>
<dbReference type="EC" id="1.1.1.100" evidence="4"/>
<dbReference type="RefSeq" id="WP_034632205.1">
    <property type="nucleotide sequence ID" value="NZ_JRJU01000033.1"/>
</dbReference>
<gene>
    <name evidence="4" type="primary">fabG</name>
    <name evidence="4" type="ORF">LQ50_19945</name>
</gene>
<dbReference type="PROSITE" id="PS00061">
    <property type="entry name" value="ADH_SHORT"/>
    <property type="match status" value="1"/>
</dbReference>